<feature type="region of interest" description="Disordered" evidence="1">
    <location>
        <begin position="270"/>
        <end position="294"/>
    </location>
</feature>
<sequence length="294" mass="32227">MSIDWSFLVPGLIVALFAGAAVGGFLDLSRRVEERRTRRRLFAEEAPVALSSAHDLLIPPLPKDPTSLVPPEEITRGLREQVARLERGTTRQRAAVPAIDMLLEISRALEDMTVRGRALDLRLETVMADAPQTLEHKLVVKLARQAILKDPTPADVIPRIDNPEAQASMTRDDAVVSEIVRYRRAQQLLHDARDAFVDHWWTVRDLRLAAATRLATARHEGGDSGKSAARAVERDLESAIAADFRRNWARIDHAIPLADLADATAANLGASTPAEEAAAPEDKGPAARPGRIQL</sequence>
<comment type="caution">
    <text evidence="3">The sequence shown here is derived from an EMBL/GenBank/DDBJ whole genome shotgun (WGS) entry which is preliminary data.</text>
</comment>
<dbReference type="Proteomes" id="UP001172728">
    <property type="component" value="Unassembled WGS sequence"/>
</dbReference>
<protein>
    <submittedName>
        <fullName evidence="3">Uncharacterized protein</fullName>
    </submittedName>
</protein>
<evidence type="ECO:0000313" key="3">
    <source>
        <dbReference type="EMBL" id="MDN4476945.1"/>
    </source>
</evidence>
<evidence type="ECO:0000256" key="1">
    <source>
        <dbReference type="SAM" id="MobiDB-lite"/>
    </source>
</evidence>
<keyword evidence="2" id="KW-1133">Transmembrane helix</keyword>
<dbReference type="EMBL" id="JAUHPW010000013">
    <property type="protein sequence ID" value="MDN4476945.1"/>
    <property type="molecule type" value="Genomic_DNA"/>
</dbReference>
<keyword evidence="2" id="KW-0472">Membrane</keyword>
<keyword evidence="4" id="KW-1185">Reference proteome</keyword>
<feature type="transmembrane region" description="Helical" evidence="2">
    <location>
        <begin position="6"/>
        <end position="28"/>
    </location>
</feature>
<reference evidence="3" key="1">
    <citation type="submission" date="2023-06" db="EMBL/GenBank/DDBJ databases">
        <title>Sysu t00192.</title>
        <authorList>
            <person name="Gao L."/>
            <person name="Fang B.-Z."/>
            <person name="Li W.-J."/>
        </authorList>
    </citation>
    <scope>NUCLEOTIDE SEQUENCE</scope>
    <source>
        <strain evidence="3">SYSU T00192</strain>
    </source>
</reference>
<proteinExistence type="predicted"/>
<evidence type="ECO:0000313" key="4">
    <source>
        <dbReference type="Proteomes" id="UP001172728"/>
    </source>
</evidence>
<organism evidence="3 4">
    <name type="scientific">Demequina litoralis</name>
    <dbReference type="NCBI Taxonomy" id="3051660"/>
    <lineage>
        <taxon>Bacteria</taxon>
        <taxon>Bacillati</taxon>
        <taxon>Actinomycetota</taxon>
        <taxon>Actinomycetes</taxon>
        <taxon>Micrococcales</taxon>
        <taxon>Demequinaceae</taxon>
        <taxon>Demequina</taxon>
    </lineage>
</organism>
<accession>A0ABT8GCS5</accession>
<evidence type="ECO:0000256" key="2">
    <source>
        <dbReference type="SAM" id="Phobius"/>
    </source>
</evidence>
<dbReference type="RefSeq" id="WP_301135850.1">
    <property type="nucleotide sequence ID" value="NZ_JAUHPW010000013.1"/>
</dbReference>
<keyword evidence="2" id="KW-0812">Transmembrane</keyword>
<gene>
    <name evidence="3" type="ORF">QQX09_13885</name>
</gene>
<name>A0ABT8GCS5_9MICO</name>